<evidence type="ECO:0000259" key="9">
    <source>
        <dbReference type="Pfam" id="PF05649"/>
    </source>
</evidence>
<dbReference type="InterPro" id="IPR008753">
    <property type="entry name" value="Peptidase_M13_N"/>
</dbReference>
<evidence type="ECO:0000256" key="4">
    <source>
        <dbReference type="ARBA" id="ARBA00022723"/>
    </source>
</evidence>
<evidence type="ECO:0000259" key="8">
    <source>
        <dbReference type="Pfam" id="PF01431"/>
    </source>
</evidence>
<dbReference type="EMBL" id="VJMJ01000153">
    <property type="protein sequence ID" value="KAF0730576.1"/>
    <property type="molecule type" value="Genomic_DNA"/>
</dbReference>
<evidence type="ECO:0000256" key="2">
    <source>
        <dbReference type="ARBA" id="ARBA00007357"/>
    </source>
</evidence>
<dbReference type="InterPro" id="IPR024079">
    <property type="entry name" value="MetalloPept_cat_dom_sf"/>
</dbReference>
<dbReference type="Proteomes" id="UP000481153">
    <property type="component" value="Unassembled WGS sequence"/>
</dbReference>
<feature type="domain" description="Peptidase M13 N-terminal" evidence="9">
    <location>
        <begin position="145"/>
        <end position="514"/>
    </location>
</feature>
<evidence type="ECO:0000256" key="1">
    <source>
        <dbReference type="ARBA" id="ARBA00001947"/>
    </source>
</evidence>
<evidence type="ECO:0000256" key="5">
    <source>
        <dbReference type="ARBA" id="ARBA00022801"/>
    </source>
</evidence>
<dbReference type="GO" id="GO:0016485">
    <property type="term" value="P:protein processing"/>
    <property type="evidence" value="ECO:0007669"/>
    <property type="project" value="TreeGrafter"/>
</dbReference>
<dbReference type="VEuPathDB" id="FungiDB:AeMF1_002952"/>
<dbReference type="Gene3D" id="1.10.1380.10">
    <property type="entry name" value="Neutral endopeptidase , domain2"/>
    <property type="match status" value="1"/>
</dbReference>
<comment type="caution">
    <text evidence="10">The sequence shown here is derived from an EMBL/GenBank/DDBJ whole genome shotgun (WGS) entry which is preliminary data.</text>
</comment>
<keyword evidence="3" id="KW-0645">Protease</keyword>
<name>A0A6G0WT08_9STRA</name>
<dbReference type="InterPro" id="IPR018497">
    <property type="entry name" value="Peptidase_M13_C"/>
</dbReference>
<evidence type="ECO:0000256" key="7">
    <source>
        <dbReference type="ARBA" id="ARBA00023049"/>
    </source>
</evidence>
<keyword evidence="5" id="KW-0378">Hydrolase</keyword>
<keyword evidence="4" id="KW-0479">Metal-binding</keyword>
<dbReference type="SUPFAM" id="SSF55486">
    <property type="entry name" value="Metalloproteases ('zincins'), catalytic domain"/>
    <property type="match status" value="1"/>
</dbReference>
<keyword evidence="6" id="KW-0862">Zinc</keyword>
<dbReference type="PANTHER" id="PTHR11733">
    <property type="entry name" value="ZINC METALLOPROTEASE FAMILY M13 NEPRILYSIN-RELATED"/>
    <property type="match status" value="1"/>
</dbReference>
<dbReference type="CDD" id="cd08662">
    <property type="entry name" value="M13"/>
    <property type="match status" value="1"/>
</dbReference>
<dbReference type="PROSITE" id="PS51885">
    <property type="entry name" value="NEPRILYSIN"/>
    <property type="match status" value="1"/>
</dbReference>
<dbReference type="InterPro" id="IPR000718">
    <property type="entry name" value="Peptidase_M13"/>
</dbReference>
<dbReference type="PANTHER" id="PTHR11733:SF167">
    <property type="entry name" value="FI17812P1-RELATED"/>
    <property type="match status" value="1"/>
</dbReference>
<proteinExistence type="inferred from homology"/>
<evidence type="ECO:0000313" key="10">
    <source>
        <dbReference type="EMBL" id="KAF0730576.1"/>
    </source>
</evidence>
<feature type="domain" description="Peptidase M13 C-terminal" evidence="8">
    <location>
        <begin position="564"/>
        <end position="772"/>
    </location>
</feature>
<dbReference type="GO" id="GO:0004222">
    <property type="term" value="F:metalloendopeptidase activity"/>
    <property type="evidence" value="ECO:0007669"/>
    <property type="project" value="InterPro"/>
</dbReference>
<keyword evidence="7" id="KW-0482">Metalloprotease</keyword>
<dbReference type="PRINTS" id="PR00786">
    <property type="entry name" value="NEPRILYSIN"/>
</dbReference>
<dbReference type="GO" id="GO:0005886">
    <property type="term" value="C:plasma membrane"/>
    <property type="evidence" value="ECO:0007669"/>
    <property type="project" value="TreeGrafter"/>
</dbReference>
<dbReference type="Pfam" id="PF05649">
    <property type="entry name" value="Peptidase_M13_N"/>
    <property type="match status" value="1"/>
</dbReference>
<dbReference type="AlphaFoldDB" id="A0A6G0WT08"/>
<comment type="cofactor">
    <cofactor evidence="1">
        <name>Zn(2+)</name>
        <dbReference type="ChEBI" id="CHEBI:29105"/>
    </cofactor>
</comment>
<gene>
    <name evidence="10" type="ORF">Ae201684_011998</name>
</gene>
<reference evidence="10 11" key="1">
    <citation type="submission" date="2019-07" db="EMBL/GenBank/DDBJ databases">
        <title>Genomics analysis of Aphanomyces spp. identifies a new class of oomycete effector associated with host adaptation.</title>
        <authorList>
            <person name="Gaulin E."/>
        </authorList>
    </citation>
    <scope>NUCLEOTIDE SEQUENCE [LARGE SCALE GENOMIC DNA]</scope>
    <source>
        <strain evidence="10 11">ATCC 201684</strain>
    </source>
</reference>
<dbReference type="Pfam" id="PF01431">
    <property type="entry name" value="Peptidase_M13"/>
    <property type="match status" value="1"/>
</dbReference>
<dbReference type="Gene3D" id="3.40.390.10">
    <property type="entry name" value="Collagenase (Catalytic Domain)"/>
    <property type="match status" value="1"/>
</dbReference>
<accession>A0A6G0WT08</accession>
<evidence type="ECO:0000256" key="6">
    <source>
        <dbReference type="ARBA" id="ARBA00022833"/>
    </source>
</evidence>
<dbReference type="InterPro" id="IPR042089">
    <property type="entry name" value="Peptidase_M13_dom_2"/>
</dbReference>
<protein>
    <recommendedName>
        <fullName evidence="12">Peptidase M13 N-terminal domain-containing protein</fullName>
    </recommendedName>
</protein>
<organism evidence="10 11">
    <name type="scientific">Aphanomyces euteiches</name>
    <dbReference type="NCBI Taxonomy" id="100861"/>
    <lineage>
        <taxon>Eukaryota</taxon>
        <taxon>Sar</taxon>
        <taxon>Stramenopiles</taxon>
        <taxon>Oomycota</taxon>
        <taxon>Saprolegniomycetes</taxon>
        <taxon>Saprolegniales</taxon>
        <taxon>Verrucalvaceae</taxon>
        <taxon>Aphanomyces</taxon>
    </lineage>
</organism>
<evidence type="ECO:0000256" key="3">
    <source>
        <dbReference type="ARBA" id="ARBA00022670"/>
    </source>
</evidence>
<dbReference type="GO" id="GO:0046872">
    <property type="term" value="F:metal ion binding"/>
    <property type="evidence" value="ECO:0007669"/>
    <property type="project" value="UniProtKB-KW"/>
</dbReference>
<keyword evidence="11" id="KW-1185">Reference proteome</keyword>
<sequence length="774" mass="83990">MTSEYTSLLHNTQQAQAAERPWWFKYAAAGGVVAVVGGVVWATTGGSHGTTEVINQGLGGPATTVIPTTTAATTSLPTTTVAPATTTATPVATEVPTTTVATSTPVPNVTSDTIVFPGTPEPTHPAEFAAFFQDLADKMDLSVDPCDNFYQYACGNWLNKTELNASVSRIDSSFYVIGKDNDKILKSILAGKPAIIDPFYQACVSETSVNGDAVVDLSVKLLNIANIATVNDLIAFAGKLSVVSSTESFFSVGVTVDAKNSTVHVLELAQGGLTLPSIEYYAAEQLPTYVAALDKYLKSLSAVEAFHAVPASTILDFEAKLAKISLTQAQLRDPWGTYHKFSLAEVLAKYPLIASYLSGAQPELLNETNSIQVEVPTPTFFEALPALLASTDLAVLKAYLSFRLIYARSTLLGEAFREPTHEFNSALNGQSSVTKQTREEFCLALTENILGEYLGKLFMDKVFDSHTKTQAQALIKQIEDAMVDVVNQDTWLDTPTRRVALEKVAKIRNFIGGPNDVSPLPFNISSSFYANMNHFNEWSTNSTWASLHEPVDQTAWDMFAYTVNAYNQPSANKIVFPAAILQPPFYNAKAFPAVVNYARIGMVMGHELTHGFDDEGRNYDPQGQLNSWWTDNVAATFDKNAKCLADQYSTFPVISAVDKKTVLGHVNGKLTLGENIADNGGLKLAYIAYQQAKKANASIADIGYDDAKLYFTAYAQTWCEKRVDGNALLQINTDPHSPGKWRVHGPLLNSQSFADAFQCPAGSPMNPVKKCVVW</sequence>
<comment type="similarity">
    <text evidence="2">Belongs to the peptidase M13 family.</text>
</comment>
<evidence type="ECO:0000313" key="11">
    <source>
        <dbReference type="Proteomes" id="UP000481153"/>
    </source>
</evidence>
<evidence type="ECO:0008006" key="12">
    <source>
        <dbReference type="Google" id="ProtNLM"/>
    </source>
</evidence>